<gene>
    <name evidence="1" type="ORF">Anapl_13741</name>
</gene>
<dbReference type="Proteomes" id="UP000296049">
    <property type="component" value="Unassembled WGS sequence"/>
</dbReference>
<keyword evidence="1" id="KW-0675">Receptor</keyword>
<evidence type="ECO:0000313" key="2">
    <source>
        <dbReference type="Proteomes" id="UP000296049"/>
    </source>
</evidence>
<sequence length="128" mass="13923">MFVASEPALTEGYVGSLHENRHGSSVQIRRRKASGDPYWAYSVGYSVDNDTCQFSITPGCVLLRRPGTQPDQVLIEEILVAVETSSSCGRCVNSLAVVKLLSYQEAFPEVIPAPSSCPQQTGLCWPLC</sequence>
<organism evidence="1 2">
    <name type="scientific">Anas platyrhynchos</name>
    <name type="common">Mallard</name>
    <name type="synonym">Anas boschas</name>
    <dbReference type="NCBI Taxonomy" id="8839"/>
    <lineage>
        <taxon>Eukaryota</taxon>
        <taxon>Metazoa</taxon>
        <taxon>Chordata</taxon>
        <taxon>Craniata</taxon>
        <taxon>Vertebrata</taxon>
        <taxon>Euteleostomi</taxon>
        <taxon>Archelosauria</taxon>
        <taxon>Archosauria</taxon>
        <taxon>Dinosauria</taxon>
        <taxon>Saurischia</taxon>
        <taxon>Theropoda</taxon>
        <taxon>Coelurosauria</taxon>
        <taxon>Aves</taxon>
        <taxon>Neognathae</taxon>
        <taxon>Galloanserae</taxon>
        <taxon>Anseriformes</taxon>
        <taxon>Anatidae</taxon>
        <taxon>Anatinae</taxon>
        <taxon>Anas</taxon>
    </lineage>
</organism>
<accession>R0M3P6</accession>
<name>R0M3P6_ANAPL</name>
<protein>
    <submittedName>
        <fullName evidence="1">Receptor-type tyrosine-protein phosphatase gamma</fullName>
    </submittedName>
</protein>
<keyword evidence="2" id="KW-1185">Reference proteome</keyword>
<dbReference type="EMBL" id="KB742541">
    <property type="protein sequence ID" value="EOB07278.1"/>
    <property type="molecule type" value="Genomic_DNA"/>
</dbReference>
<reference evidence="2" key="1">
    <citation type="journal article" date="2013" name="Nat. Genet.">
        <title>The duck genome and transcriptome provide insight into an avian influenza virus reservoir species.</title>
        <authorList>
            <person name="Huang Y."/>
            <person name="Li Y."/>
            <person name="Burt D.W."/>
            <person name="Chen H."/>
            <person name="Zhang Y."/>
            <person name="Qian W."/>
            <person name="Kim H."/>
            <person name="Gan S."/>
            <person name="Zhao Y."/>
            <person name="Li J."/>
            <person name="Yi K."/>
            <person name="Feng H."/>
            <person name="Zhu P."/>
            <person name="Li B."/>
            <person name="Liu Q."/>
            <person name="Fairley S."/>
            <person name="Magor K.E."/>
            <person name="Du Z."/>
            <person name="Hu X."/>
            <person name="Goodman L."/>
            <person name="Tafer H."/>
            <person name="Vignal A."/>
            <person name="Lee T."/>
            <person name="Kim K.W."/>
            <person name="Sheng Z."/>
            <person name="An Y."/>
            <person name="Searle S."/>
            <person name="Herrero J."/>
            <person name="Groenen M.A."/>
            <person name="Crooijmans R.P."/>
            <person name="Faraut T."/>
            <person name="Cai Q."/>
            <person name="Webster R.G."/>
            <person name="Aldridge J.R."/>
            <person name="Warren W.C."/>
            <person name="Bartschat S."/>
            <person name="Kehr S."/>
            <person name="Marz M."/>
            <person name="Stadler P.F."/>
            <person name="Smith J."/>
            <person name="Kraus R.H."/>
            <person name="Zhao Y."/>
            <person name="Ren L."/>
            <person name="Fei J."/>
            <person name="Morisson M."/>
            <person name="Kaiser P."/>
            <person name="Griffin D.K."/>
            <person name="Rao M."/>
            <person name="Pitel F."/>
            <person name="Wang J."/>
            <person name="Li N."/>
        </authorList>
    </citation>
    <scope>NUCLEOTIDE SEQUENCE [LARGE SCALE GENOMIC DNA]</scope>
</reference>
<dbReference type="AlphaFoldDB" id="R0M3P6"/>
<proteinExistence type="predicted"/>
<evidence type="ECO:0000313" key="1">
    <source>
        <dbReference type="EMBL" id="EOB07278.1"/>
    </source>
</evidence>